<gene>
    <name evidence="2" type="primary">BIP5</name>
    <name evidence="2" type="ORF">SNAT2548_LOCUS10395</name>
</gene>
<accession>A0A812L2H0</accession>
<sequence length="259" mass="28021">MDLLCCFPKLVDPAETFLCCLPLGAGVKLLMWPHLALTLYTVAAAVENLIAGDQGATGTSQMFETIWSLIGVPIIAAGLWGVYHRLEPHVRMYWYYLVISFLIDLVYVVEIFIARDACAHLAPEVQGRQGQAFACGVARGVSTASAVAFALTFLYLIYIVWSWCEDVEGIGPADAIASLLDLAEGKRPSLKMGLSGWQADLPEVIGPSLDATASIISGASIFYGSVSHAMTREAKLVGQFVGDEIGDIERYATGIEQRR</sequence>
<dbReference type="EMBL" id="CAJNDS010000857">
    <property type="protein sequence ID" value="CAE7237841.1"/>
    <property type="molecule type" value="Genomic_DNA"/>
</dbReference>
<evidence type="ECO:0000313" key="2">
    <source>
        <dbReference type="EMBL" id="CAE7237841.1"/>
    </source>
</evidence>
<dbReference type="AlphaFoldDB" id="A0A812L2H0"/>
<keyword evidence="3" id="KW-1185">Reference proteome</keyword>
<dbReference type="Proteomes" id="UP000604046">
    <property type="component" value="Unassembled WGS sequence"/>
</dbReference>
<feature type="transmembrane region" description="Helical" evidence="1">
    <location>
        <begin position="62"/>
        <end position="81"/>
    </location>
</feature>
<dbReference type="OrthoDB" id="418240at2759"/>
<organism evidence="2 3">
    <name type="scientific">Symbiodinium natans</name>
    <dbReference type="NCBI Taxonomy" id="878477"/>
    <lineage>
        <taxon>Eukaryota</taxon>
        <taxon>Sar</taxon>
        <taxon>Alveolata</taxon>
        <taxon>Dinophyceae</taxon>
        <taxon>Suessiales</taxon>
        <taxon>Symbiodiniaceae</taxon>
        <taxon>Symbiodinium</taxon>
    </lineage>
</organism>
<feature type="transmembrane region" description="Helical" evidence="1">
    <location>
        <begin position="31"/>
        <end position="50"/>
    </location>
</feature>
<name>A0A812L2H0_9DINO</name>
<protein>
    <submittedName>
        <fullName evidence="2">BIP5 protein</fullName>
    </submittedName>
</protein>
<keyword evidence="1" id="KW-0812">Transmembrane</keyword>
<comment type="caution">
    <text evidence="2">The sequence shown here is derived from an EMBL/GenBank/DDBJ whole genome shotgun (WGS) entry which is preliminary data.</text>
</comment>
<reference evidence="2" key="1">
    <citation type="submission" date="2021-02" db="EMBL/GenBank/DDBJ databases">
        <authorList>
            <person name="Dougan E. K."/>
            <person name="Rhodes N."/>
            <person name="Thang M."/>
            <person name="Chan C."/>
        </authorList>
    </citation>
    <scope>NUCLEOTIDE SEQUENCE</scope>
</reference>
<keyword evidence="1" id="KW-1133">Transmembrane helix</keyword>
<feature type="transmembrane region" description="Helical" evidence="1">
    <location>
        <begin position="133"/>
        <end position="161"/>
    </location>
</feature>
<proteinExistence type="predicted"/>
<evidence type="ECO:0000256" key="1">
    <source>
        <dbReference type="SAM" id="Phobius"/>
    </source>
</evidence>
<evidence type="ECO:0000313" key="3">
    <source>
        <dbReference type="Proteomes" id="UP000604046"/>
    </source>
</evidence>
<feature type="transmembrane region" description="Helical" evidence="1">
    <location>
        <begin position="93"/>
        <end position="113"/>
    </location>
</feature>
<keyword evidence="1" id="KW-0472">Membrane</keyword>